<dbReference type="GO" id="GO:0005776">
    <property type="term" value="C:autophagosome"/>
    <property type="evidence" value="ECO:0007669"/>
    <property type="project" value="TreeGrafter"/>
</dbReference>
<comment type="caution">
    <text evidence="13">The sequence shown here is derived from an EMBL/GenBank/DDBJ whole genome shotgun (WGS) entry which is preliminary data.</text>
</comment>
<dbReference type="EMBL" id="WVTA01000002">
    <property type="protein sequence ID" value="KAK3215453.1"/>
    <property type="molecule type" value="Genomic_DNA"/>
</dbReference>
<evidence type="ECO:0000256" key="10">
    <source>
        <dbReference type="ARBA" id="ARBA00048679"/>
    </source>
</evidence>
<dbReference type="Proteomes" id="UP001280581">
    <property type="component" value="Unassembled WGS sequence"/>
</dbReference>
<dbReference type="GO" id="GO:0010506">
    <property type="term" value="P:regulation of autophagy"/>
    <property type="evidence" value="ECO:0007669"/>
    <property type="project" value="InterPro"/>
</dbReference>
<dbReference type="InterPro" id="IPR011009">
    <property type="entry name" value="Kinase-like_dom_sf"/>
</dbReference>
<dbReference type="InterPro" id="IPR045269">
    <property type="entry name" value="Atg1-like"/>
</dbReference>
<evidence type="ECO:0000313" key="14">
    <source>
        <dbReference type="Proteomes" id="UP001280581"/>
    </source>
</evidence>
<dbReference type="GO" id="GO:0000045">
    <property type="term" value="P:autophagosome assembly"/>
    <property type="evidence" value="ECO:0007669"/>
    <property type="project" value="TreeGrafter"/>
</dbReference>
<evidence type="ECO:0000256" key="6">
    <source>
        <dbReference type="ARBA" id="ARBA00022777"/>
    </source>
</evidence>
<dbReference type="GO" id="GO:0005524">
    <property type="term" value="F:ATP binding"/>
    <property type="evidence" value="ECO:0007669"/>
    <property type="project" value="UniProtKB-KW"/>
</dbReference>
<organism evidence="13 14">
    <name type="scientific">Pseudopithomyces chartarum</name>
    <dbReference type="NCBI Taxonomy" id="1892770"/>
    <lineage>
        <taxon>Eukaryota</taxon>
        <taxon>Fungi</taxon>
        <taxon>Dikarya</taxon>
        <taxon>Ascomycota</taxon>
        <taxon>Pezizomycotina</taxon>
        <taxon>Dothideomycetes</taxon>
        <taxon>Pleosporomycetidae</taxon>
        <taxon>Pleosporales</taxon>
        <taxon>Massarineae</taxon>
        <taxon>Didymosphaeriaceae</taxon>
        <taxon>Pseudopithomyces</taxon>
    </lineage>
</organism>
<dbReference type="InterPro" id="IPR000719">
    <property type="entry name" value="Prot_kinase_dom"/>
</dbReference>
<dbReference type="AlphaFoldDB" id="A0AAN6RK44"/>
<evidence type="ECO:0000256" key="2">
    <source>
        <dbReference type="ARBA" id="ARBA00012513"/>
    </source>
</evidence>
<comment type="catalytic activity">
    <reaction evidence="10">
        <text>L-seryl-[protein] + ATP = O-phospho-L-seryl-[protein] + ADP + H(+)</text>
        <dbReference type="Rhea" id="RHEA:17989"/>
        <dbReference type="Rhea" id="RHEA-COMP:9863"/>
        <dbReference type="Rhea" id="RHEA-COMP:11604"/>
        <dbReference type="ChEBI" id="CHEBI:15378"/>
        <dbReference type="ChEBI" id="CHEBI:29999"/>
        <dbReference type="ChEBI" id="CHEBI:30616"/>
        <dbReference type="ChEBI" id="CHEBI:83421"/>
        <dbReference type="ChEBI" id="CHEBI:456216"/>
        <dbReference type="EC" id="2.7.11.1"/>
    </reaction>
</comment>
<dbReference type="SUPFAM" id="SSF56112">
    <property type="entry name" value="Protein kinase-like (PK-like)"/>
    <property type="match status" value="1"/>
</dbReference>
<keyword evidence="4" id="KW-0808">Transferase</keyword>
<evidence type="ECO:0000256" key="1">
    <source>
        <dbReference type="ARBA" id="ARBA00004623"/>
    </source>
</evidence>
<gene>
    <name evidence="13" type="ORF">GRF29_8g64499</name>
</gene>
<sequence>MVKAPLFQEIPFTENNFWLVFTILIQINQANSISNFIENYELKDYYLPFHRNDVAKWPKECHHFFDQFYARQWEYCVRKWGSSGEDKLTGFKLAEEALLPIVEETPLREGSNSRTFKINLHPEYNGLSPDTNEFVLKICSLAQEKYYKNELETYQILMQDDRARSNIVRLYGHFPYKNDKHLVLEYVNGGTLEALFHSNPPVLDEIPAFWASFLSIFTPLYKLHDLQLGGDILQAIHQDFKPSNIMIARQTDSSYEDTSFKLIDFAFAQFRKRDAGGPALVFDEGGTQLFSAPEVYRMDKFQQRTKILIGPTVDTWSFGAVLSETFVWCTLGKRGFEEFRSKRRKATEGTQLEVGGYGGCFHDGEKVLGVVKEMHNEALKAVEGNANIHKLLDTISTMVDSILSAEAPISRPNDHGLYQRCQHIINQARRLMSTQQSGQNISNEGVNTSSGLRAPQTALRITPPHLPPDDDLLEGSETGRPRDYSVSIFGARSPQSESALSRENEGYTPSLQPSISQGIVAHGRSVNGTPMTSRLGSMDNQMNYRKSGEQSTLELRMWKVTAVNDWIDRKHNKFRNPLTGTSEIERIEGSRRLEQVMGRDQFFLFDDSFSMSGSWLGSGGVKQTFKALAYLVKRCTPHKMEAFLSCSKIWKGSKDRTSILALLDKANLAEECNMSYWIKHALDKWKAKSRAFEKGVNRGGTWLSPKNKKDPGLDLYIFTAGIWQEVPGSSHLCGVDEAIRSLLVDMRQNNVFARQVRIRFIRFDNIPIGVERLEKLMEKLHGAEIPEDMRKVVNVVPHDGDIWKMLVG</sequence>
<evidence type="ECO:0000259" key="12">
    <source>
        <dbReference type="PROSITE" id="PS50011"/>
    </source>
</evidence>
<name>A0AAN6RK44_9PLEO</name>
<dbReference type="SMART" id="SM00220">
    <property type="entry name" value="S_TKc"/>
    <property type="match status" value="1"/>
</dbReference>
<evidence type="ECO:0000256" key="8">
    <source>
        <dbReference type="ARBA" id="ARBA00030237"/>
    </source>
</evidence>
<dbReference type="Gene3D" id="1.10.510.10">
    <property type="entry name" value="Transferase(Phosphotransferase) domain 1"/>
    <property type="match status" value="1"/>
</dbReference>
<accession>A0AAN6RK44</accession>
<dbReference type="PANTHER" id="PTHR24348">
    <property type="entry name" value="SERINE/THREONINE-PROTEIN KINASE UNC-51-RELATED"/>
    <property type="match status" value="1"/>
</dbReference>
<dbReference type="Pfam" id="PF00069">
    <property type="entry name" value="Pkinase"/>
    <property type="match status" value="1"/>
</dbReference>
<dbReference type="PANTHER" id="PTHR24348:SF22">
    <property type="entry name" value="NON-SPECIFIC SERINE_THREONINE PROTEIN KINASE"/>
    <property type="match status" value="1"/>
</dbReference>
<reference evidence="13 14" key="1">
    <citation type="submission" date="2021-02" db="EMBL/GenBank/DDBJ databases">
        <title>Genome assembly of Pseudopithomyces chartarum.</title>
        <authorList>
            <person name="Jauregui R."/>
            <person name="Singh J."/>
            <person name="Voisey C."/>
        </authorList>
    </citation>
    <scope>NUCLEOTIDE SEQUENCE [LARGE SCALE GENOMIC DNA]</scope>
    <source>
        <strain evidence="13 14">AGR01</strain>
    </source>
</reference>
<keyword evidence="5" id="KW-0547">Nucleotide-binding</keyword>
<keyword evidence="7" id="KW-0067">ATP-binding</keyword>
<comment type="subcellular location">
    <subcellularLocation>
        <location evidence="1">Preautophagosomal structure membrane</location>
        <topology evidence="1">Peripheral membrane protein</topology>
    </subcellularLocation>
</comment>
<proteinExistence type="predicted"/>
<protein>
    <recommendedName>
        <fullName evidence="2">non-specific serine/threonine protein kinase</fullName>
        <ecNumber evidence="2">2.7.11.1</ecNumber>
    </recommendedName>
    <alternativeName>
        <fullName evidence="8">Autophagy-related protein 1</fullName>
    </alternativeName>
</protein>
<evidence type="ECO:0000256" key="7">
    <source>
        <dbReference type="ARBA" id="ARBA00022840"/>
    </source>
</evidence>
<feature type="domain" description="Protein kinase" evidence="12">
    <location>
        <begin position="101"/>
        <end position="426"/>
    </location>
</feature>
<evidence type="ECO:0000256" key="11">
    <source>
        <dbReference type="SAM" id="MobiDB-lite"/>
    </source>
</evidence>
<dbReference type="GO" id="GO:0004674">
    <property type="term" value="F:protein serine/threonine kinase activity"/>
    <property type="evidence" value="ECO:0007669"/>
    <property type="project" value="UniProtKB-KW"/>
</dbReference>
<evidence type="ECO:0000256" key="3">
    <source>
        <dbReference type="ARBA" id="ARBA00022527"/>
    </source>
</evidence>
<evidence type="ECO:0000313" key="13">
    <source>
        <dbReference type="EMBL" id="KAK3215453.1"/>
    </source>
</evidence>
<evidence type="ECO:0000256" key="4">
    <source>
        <dbReference type="ARBA" id="ARBA00022679"/>
    </source>
</evidence>
<dbReference type="GO" id="GO:0034045">
    <property type="term" value="C:phagophore assembly site membrane"/>
    <property type="evidence" value="ECO:0007669"/>
    <property type="project" value="UniProtKB-SubCell"/>
</dbReference>
<feature type="region of interest" description="Disordered" evidence="11">
    <location>
        <begin position="459"/>
        <end position="513"/>
    </location>
</feature>
<dbReference type="GO" id="GO:0005829">
    <property type="term" value="C:cytosol"/>
    <property type="evidence" value="ECO:0007669"/>
    <property type="project" value="TreeGrafter"/>
</dbReference>
<dbReference type="PROSITE" id="PS50011">
    <property type="entry name" value="PROTEIN_KINASE_DOM"/>
    <property type="match status" value="1"/>
</dbReference>
<evidence type="ECO:0000256" key="5">
    <source>
        <dbReference type="ARBA" id="ARBA00022741"/>
    </source>
</evidence>
<evidence type="ECO:0000256" key="9">
    <source>
        <dbReference type="ARBA" id="ARBA00047899"/>
    </source>
</evidence>
<feature type="region of interest" description="Disordered" evidence="11">
    <location>
        <begin position="432"/>
        <end position="451"/>
    </location>
</feature>
<keyword evidence="6" id="KW-0418">Kinase</keyword>
<keyword evidence="14" id="KW-1185">Reference proteome</keyword>
<keyword evidence="3" id="KW-0723">Serine/threonine-protein kinase</keyword>
<comment type="catalytic activity">
    <reaction evidence="9">
        <text>L-threonyl-[protein] + ATP = O-phospho-L-threonyl-[protein] + ADP + H(+)</text>
        <dbReference type="Rhea" id="RHEA:46608"/>
        <dbReference type="Rhea" id="RHEA-COMP:11060"/>
        <dbReference type="Rhea" id="RHEA-COMP:11605"/>
        <dbReference type="ChEBI" id="CHEBI:15378"/>
        <dbReference type="ChEBI" id="CHEBI:30013"/>
        <dbReference type="ChEBI" id="CHEBI:30616"/>
        <dbReference type="ChEBI" id="CHEBI:61977"/>
        <dbReference type="ChEBI" id="CHEBI:456216"/>
        <dbReference type="EC" id="2.7.11.1"/>
    </reaction>
</comment>
<dbReference type="EC" id="2.7.11.1" evidence="2"/>